<gene>
    <name evidence="2" type="ORF">LR48_Vigan10g206900</name>
</gene>
<proteinExistence type="predicted"/>
<evidence type="ECO:0000313" key="3">
    <source>
        <dbReference type="Proteomes" id="UP000053144"/>
    </source>
</evidence>
<sequence length="112" mass="12371">MSTSVSDPNGYPTSVFGLVIFFLSPNTRTQQKTQSTEHSTEIYALHLKKNLKISSLTLWENAPPHLTVAPPPHCRAAPPHCCIVAPRTAPTAEPLKEKENGYGGKMEDEKRM</sequence>
<dbReference type="AlphaFoldDB" id="A0A0L9VMQ2"/>
<feature type="compositionally biased region" description="Basic and acidic residues" evidence="1">
    <location>
        <begin position="94"/>
        <end position="112"/>
    </location>
</feature>
<reference evidence="3" key="1">
    <citation type="journal article" date="2015" name="Proc. Natl. Acad. Sci. U.S.A.">
        <title>Genome sequencing of adzuki bean (Vigna angularis) provides insight into high starch and low fat accumulation and domestication.</title>
        <authorList>
            <person name="Yang K."/>
            <person name="Tian Z."/>
            <person name="Chen C."/>
            <person name="Luo L."/>
            <person name="Zhao B."/>
            <person name="Wang Z."/>
            <person name="Yu L."/>
            <person name="Li Y."/>
            <person name="Sun Y."/>
            <person name="Li W."/>
            <person name="Chen Y."/>
            <person name="Li Y."/>
            <person name="Zhang Y."/>
            <person name="Ai D."/>
            <person name="Zhao J."/>
            <person name="Shang C."/>
            <person name="Ma Y."/>
            <person name="Wu B."/>
            <person name="Wang M."/>
            <person name="Gao L."/>
            <person name="Sun D."/>
            <person name="Zhang P."/>
            <person name="Guo F."/>
            <person name="Wang W."/>
            <person name="Li Y."/>
            <person name="Wang J."/>
            <person name="Varshney R.K."/>
            <person name="Wang J."/>
            <person name="Ling H.Q."/>
            <person name="Wan P."/>
        </authorList>
    </citation>
    <scope>NUCLEOTIDE SEQUENCE</scope>
    <source>
        <strain evidence="3">cv. Jingnong 6</strain>
    </source>
</reference>
<accession>A0A0L9VMQ2</accession>
<evidence type="ECO:0000256" key="1">
    <source>
        <dbReference type="SAM" id="MobiDB-lite"/>
    </source>
</evidence>
<evidence type="ECO:0000313" key="2">
    <source>
        <dbReference type="EMBL" id="KOM56177.1"/>
    </source>
</evidence>
<feature type="region of interest" description="Disordered" evidence="1">
    <location>
        <begin position="92"/>
        <end position="112"/>
    </location>
</feature>
<protein>
    <submittedName>
        <fullName evidence="2">Uncharacterized protein</fullName>
    </submittedName>
</protein>
<dbReference type="Gramene" id="KOM56177">
    <property type="protein sequence ID" value="KOM56177"/>
    <property type="gene ID" value="LR48_Vigan10g206900"/>
</dbReference>
<dbReference type="Proteomes" id="UP000053144">
    <property type="component" value="Chromosome 10"/>
</dbReference>
<organism evidence="2 3">
    <name type="scientific">Phaseolus angularis</name>
    <name type="common">Azuki bean</name>
    <name type="synonym">Vigna angularis</name>
    <dbReference type="NCBI Taxonomy" id="3914"/>
    <lineage>
        <taxon>Eukaryota</taxon>
        <taxon>Viridiplantae</taxon>
        <taxon>Streptophyta</taxon>
        <taxon>Embryophyta</taxon>
        <taxon>Tracheophyta</taxon>
        <taxon>Spermatophyta</taxon>
        <taxon>Magnoliopsida</taxon>
        <taxon>eudicotyledons</taxon>
        <taxon>Gunneridae</taxon>
        <taxon>Pentapetalae</taxon>
        <taxon>rosids</taxon>
        <taxon>fabids</taxon>
        <taxon>Fabales</taxon>
        <taxon>Fabaceae</taxon>
        <taxon>Papilionoideae</taxon>
        <taxon>50 kb inversion clade</taxon>
        <taxon>NPAAA clade</taxon>
        <taxon>indigoferoid/millettioid clade</taxon>
        <taxon>Phaseoleae</taxon>
        <taxon>Vigna</taxon>
    </lineage>
</organism>
<name>A0A0L9VMQ2_PHAAN</name>
<dbReference type="EMBL" id="CM003380">
    <property type="protein sequence ID" value="KOM56177.1"/>
    <property type="molecule type" value="Genomic_DNA"/>
</dbReference>